<dbReference type="EMBL" id="GL767449">
    <property type="protein sequence ID" value="EFZ13721.1"/>
    <property type="molecule type" value="Genomic_DNA"/>
</dbReference>
<organism>
    <name type="scientific">Solenopsis invicta</name>
    <name type="common">Red imported fire ant</name>
    <name type="synonym">Solenopsis wagneri</name>
    <dbReference type="NCBI Taxonomy" id="13686"/>
    <lineage>
        <taxon>Eukaryota</taxon>
        <taxon>Metazoa</taxon>
        <taxon>Ecdysozoa</taxon>
        <taxon>Arthropoda</taxon>
        <taxon>Hexapoda</taxon>
        <taxon>Insecta</taxon>
        <taxon>Pterygota</taxon>
        <taxon>Neoptera</taxon>
        <taxon>Endopterygota</taxon>
        <taxon>Hymenoptera</taxon>
        <taxon>Apocrita</taxon>
        <taxon>Aculeata</taxon>
        <taxon>Formicoidea</taxon>
        <taxon>Formicidae</taxon>
        <taxon>Myrmicinae</taxon>
        <taxon>Solenopsis</taxon>
    </lineage>
</organism>
<name>E9J0D4_SOLIN</name>
<feature type="non-terminal residue" evidence="1">
    <location>
        <position position="137"/>
    </location>
</feature>
<sequence length="137" mass="15048">SEGFGRGLTHYFLTKFEARNDLTALAPPRLNRELAAALTPSVINCDEYQALSQVQVGACFNAFGVSLLLKPEVIRDLSNETESALTLFAERIHLLSGHHFRLLLVRRAFTKTSLNIVGKSAADAAPIVEFLFGQNFA</sequence>
<accession>E9J0D4</accession>
<dbReference type="AlphaFoldDB" id="E9J0D4"/>
<proteinExistence type="predicted"/>
<feature type="non-terminal residue" evidence="1">
    <location>
        <position position="1"/>
    </location>
</feature>
<reference evidence="1" key="1">
    <citation type="journal article" date="2011" name="Proc. Natl. Acad. Sci. U.S.A.">
        <title>The genome of the fire ant Solenopsis invicta.</title>
        <authorList>
            <person name="Wurm Y."/>
            <person name="Wang J."/>
            <person name="Riba-Grognuz O."/>
            <person name="Corona M."/>
            <person name="Nygaard S."/>
            <person name="Hunt B.G."/>
            <person name="Ingram K.K."/>
            <person name="Falquet L."/>
            <person name="Nipitwattanaphon M."/>
            <person name="Gotzek D."/>
            <person name="Dijkstra M.B."/>
            <person name="Oettler J."/>
            <person name="Comtesse F."/>
            <person name="Shih C.J."/>
            <person name="Wu W.J."/>
            <person name="Yang C.C."/>
            <person name="Thomas J."/>
            <person name="Beaudoing E."/>
            <person name="Pradervand S."/>
            <person name="Flegel V."/>
            <person name="Cook E.D."/>
            <person name="Fabbretti R."/>
            <person name="Stockinger H."/>
            <person name="Long L."/>
            <person name="Farmerie W.G."/>
            <person name="Oakey J."/>
            <person name="Boomsma J.J."/>
            <person name="Pamilo P."/>
            <person name="Yi S.V."/>
            <person name="Heinze J."/>
            <person name="Goodisman M.A."/>
            <person name="Farinelli L."/>
            <person name="Harshman K."/>
            <person name="Hulo N."/>
            <person name="Cerutti L."/>
            <person name="Xenarios I."/>
            <person name="Shoemaker D."/>
            <person name="Keller L."/>
        </authorList>
    </citation>
    <scope>NUCLEOTIDE SEQUENCE [LARGE SCALE GENOMIC DNA]</scope>
</reference>
<evidence type="ECO:0000313" key="1">
    <source>
        <dbReference type="EMBL" id="EFZ13721.1"/>
    </source>
</evidence>
<dbReference type="HOGENOM" id="CLU_087188_1_0_1"/>
<protein>
    <submittedName>
        <fullName evidence="1">Uncharacterized protein</fullName>
    </submittedName>
</protein>
<gene>
    <name evidence="1" type="ORF">SINV_10817</name>
</gene>